<dbReference type="GO" id="GO:0051213">
    <property type="term" value="F:dioxygenase activity"/>
    <property type="evidence" value="ECO:0007669"/>
    <property type="project" value="UniProtKB-KW"/>
</dbReference>
<evidence type="ECO:0000256" key="1">
    <source>
        <dbReference type="ARBA" id="ARBA00022714"/>
    </source>
</evidence>
<dbReference type="Proteomes" id="UP000654482">
    <property type="component" value="Unassembled WGS sequence"/>
</dbReference>
<dbReference type="PANTHER" id="PTHR21266:SF57">
    <property type="entry name" value="3-CHLOROBENZOATE-3,4-DIOXYGENASE"/>
    <property type="match status" value="1"/>
</dbReference>
<sequence length="354" mass="40944">MEITPTLKSQTLQNIVREAGINPNYWYPVAWANRLKSSQIISVIIWQQAIAVYRDTNGKLHALEDACPHKGVALHKGEVREANLVCPYHGWEFDSSGKCASIPYLPPQQKLPCAKARSYPIREQYNIIWVFPGDPALAENSQLPNIPEYSDPDWFIVPIPAHFKAHFSICNENTMDVFHGYLHKNLQGWFDPLLINLSQTEASVYADYQVSYQGWLTQFLGLSKQRNQVATRTVSIRYNYPHYHSFLEGLSSIYLMRLPISPTETRSFSLLFLKIPLPQWLLKPIQTQLAKVIWHFLLKKFLDQDVEMIESEQHTYLTNPQRHYVEINPAIIALGRVVIRQYEQFISQSCQSLE</sequence>
<protein>
    <submittedName>
        <fullName evidence="7">Aromatic ring-hydroxylating dioxygenase subunit alpha</fullName>
    </submittedName>
</protein>
<gene>
    <name evidence="7" type="ORF">IQ249_00055</name>
</gene>
<comment type="caution">
    <text evidence="7">The sequence shown here is derived from an EMBL/GenBank/DDBJ whole genome shotgun (WGS) entry which is preliminary data.</text>
</comment>
<evidence type="ECO:0000256" key="4">
    <source>
        <dbReference type="ARBA" id="ARBA00023004"/>
    </source>
</evidence>
<dbReference type="InterPro" id="IPR017941">
    <property type="entry name" value="Rieske_2Fe-2S"/>
</dbReference>
<dbReference type="GO" id="GO:0016705">
    <property type="term" value="F:oxidoreductase activity, acting on paired donors, with incorporation or reduction of molecular oxygen"/>
    <property type="evidence" value="ECO:0007669"/>
    <property type="project" value="UniProtKB-ARBA"/>
</dbReference>
<dbReference type="PANTHER" id="PTHR21266">
    <property type="entry name" value="IRON-SULFUR DOMAIN CONTAINING PROTEIN"/>
    <property type="match status" value="1"/>
</dbReference>
<dbReference type="EMBL" id="JADEWZ010000001">
    <property type="protein sequence ID" value="MBE9114278.1"/>
    <property type="molecule type" value="Genomic_DNA"/>
</dbReference>
<keyword evidence="7" id="KW-0223">Dioxygenase</keyword>
<dbReference type="InterPro" id="IPR050584">
    <property type="entry name" value="Cholesterol_7-desaturase"/>
</dbReference>
<dbReference type="Gene3D" id="3.90.380.10">
    <property type="entry name" value="Naphthalene 1,2-dioxygenase Alpha Subunit, Chain A, domain 1"/>
    <property type="match status" value="1"/>
</dbReference>
<keyword evidence="3" id="KW-0560">Oxidoreductase</keyword>
<evidence type="ECO:0000259" key="6">
    <source>
        <dbReference type="PROSITE" id="PS51296"/>
    </source>
</evidence>
<dbReference type="GO" id="GO:0004497">
    <property type="term" value="F:monooxygenase activity"/>
    <property type="evidence" value="ECO:0007669"/>
    <property type="project" value="UniProtKB-ARBA"/>
</dbReference>
<keyword evidence="1" id="KW-0001">2Fe-2S</keyword>
<dbReference type="InterPro" id="IPR044043">
    <property type="entry name" value="VanA_C_cat"/>
</dbReference>
<dbReference type="InterPro" id="IPR036922">
    <property type="entry name" value="Rieske_2Fe-2S_sf"/>
</dbReference>
<feature type="domain" description="Rieske" evidence="6">
    <location>
        <begin position="26"/>
        <end position="130"/>
    </location>
</feature>
<dbReference type="Pfam" id="PF19112">
    <property type="entry name" value="VanA_C"/>
    <property type="match status" value="1"/>
</dbReference>
<dbReference type="PROSITE" id="PS51296">
    <property type="entry name" value="RIESKE"/>
    <property type="match status" value="1"/>
</dbReference>
<evidence type="ECO:0000256" key="2">
    <source>
        <dbReference type="ARBA" id="ARBA00022723"/>
    </source>
</evidence>
<dbReference type="Gene3D" id="2.102.10.10">
    <property type="entry name" value="Rieske [2Fe-2S] iron-sulphur domain"/>
    <property type="match status" value="1"/>
</dbReference>
<name>A0A8J7DL62_9CYAN</name>
<reference evidence="7" key="1">
    <citation type="submission" date="2020-10" db="EMBL/GenBank/DDBJ databases">
        <authorList>
            <person name="Castelo-Branco R."/>
            <person name="Eusebio N."/>
            <person name="Adriana R."/>
            <person name="Vieira A."/>
            <person name="Brugerolle De Fraissinette N."/>
            <person name="Rezende De Castro R."/>
            <person name="Schneider M.P."/>
            <person name="Vasconcelos V."/>
            <person name="Leao P.N."/>
        </authorList>
    </citation>
    <scope>NUCLEOTIDE SEQUENCE</scope>
    <source>
        <strain evidence="7">LEGE 07157</strain>
    </source>
</reference>
<evidence type="ECO:0000313" key="8">
    <source>
        <dbReference type="Proteomes" id="UP000654482"/>
    </source>
</evidence>
<accession>A0A8J7DL62</accession>
<dbReference type="SUPFAM" id="SSF50022">
    <property type="entry name" value="ISP domain"/>
    <property type="match status" value="1"/>
</dbReference>
<proteinExistence type="predicted"/>
<dbReference type="GO" id="GO:0051537">
    <property type="term" value="F:2 iron, 2 sulfur cluster binding"/>
    <property type="evidence" value="ECO:0007669"/>
    <property type="project" value="UniProtKB-KW"/>
</dbReference>
<dbReference type="SUPFAM" id="SSF55961">
    <property type="entry name" value="Bet v1-like"/>
    <property type="match status" value="1"/>
</dbReference>
<keyword evidence="8" id="KW-1185">Reference proteome</keyword>
<dbReference type="GO" id="GO:0046872">
    <property type="term" value="F:metal ion binding"/>
    <property type="evidence" value="ECO:0007669"/>
    <property type="project" value="UniProtKB-KW"/>
</dbReference>
<keyword evidence="2" id="KW-0479">Metal-binding</keyword>
<keyword evidence="5" id="KW-0411">Iron-sulfur</keyword>
<keyword evidence="4" id="KW-0408">Iron</keyword>
<dbReference type="RefSeq" id="WP_194027373.1">
    <property type="nucleotide sequence ID" value="NZ_JADEWZ010000001.1"/>
</dbReference>
<organism evidence="7 8">
    <name type="scientific">Lusitaniella coriacea LEGE 07157</name>
    <dbReference type="NCBI Taxonomy" id="945747"/>
    <lineage>
        <taxon>Bacteria</taxon>
        <taxon>Bacillati</taxon>
        <taxon>Cyanobacteriota</taxon>
        <taxon>Cyanophyceae</taxon>
        <taxon>Spirulinales</taxon>
        <taxon>Lusitaniellaceae</taxon>
        <taxon>Lusitaniella</taxon>
    </lineage>
</organism>
<dbReference type="AlphaFoldDB" id="A0A8J7DL62"/>
<dbReference type="Pfam" id="PF00355">
    <property type="entry name" value="Rieske"/>
    <property type="match status" value="1"/>
</dbReference>
<evidence type="ECO:0000256" key="3">
    <source>
        <dbReference type="ARBA" id="ARBA00023002"/>
    </source>
</evidence>
<evidence type="ECO:0000313" key="7">
    <source>
        <dbReference type="EMBL" id="MBE9114278.1"/>
    </source>
</evidence>
<evidence type="ECO:0000256" key="5">
    <source>
        <dbReference type="ARBA" id="ARBA00023014"/>
    </source>
</evidence>